<evidence type="ECO:0000256" key="1">
    <source>
        <dbReference type="SAM" id="SignalP"/>
    </source>
</evidence>
<protein>
    <recommendedName>
        <fullName evidence="4">DUF2790 domain-containing protein</fullName>
    </recommendedName>
</protein>
<keyword evidence="2" id="KW-0614">Plasmid</keyword>
<evidence type="ECO:0008006" key="4">
    <source>
        <dbReference type="Google" id="ProtNLM"/>
    </source>
</evidence>
<keyword evidence="1" id="KW-0732">Signal</keyword>
<dbReference type="NCBIfam" id="NF041599">
    <property type="entry name" value="reg_PtrA_PA2808"/>
    <property type="match status" value="1"/>
</dbReference>
<feature type="signal peptide" evidence="1">
    <location>
        <begin position="1"/>
        <end position="27"/>
    </location>
</feature>
<dbReference type="Gene3D" id="2.30.140.50">
    <property type="entry name" value="Protein of unknown function DUF2790"/>
    <property type="match status" value="1"/>
</dbReference>
<evidence type="ECO:0000313" key="3">
    <source>
        <dbReference type="Proteomes" id="UP000026913"/>
    </source>
</evidence>
<organism evidence="2 3">
    <name type="scientific">Pseudomonas mandelii JR-1</name>
    <dbReference type="NCBI Taxonomy" id="1147786"/>
    <lineage>
        <taxon>Bacteria</taxon>
        <taxon>Pseudomonadati</taxon>
        <taxon>Pseudomonadota</taxon>
        <taxon>Gammaproteobacteria</taxon>
        <taxon>Pseudomonadales</taxon>
        <taxon>Pseudomonadaceae</taxon>
        <taxon>Pseudomonas</taxon>
    </lineage>
</organism>
<reference evidence="2 3" key="1">
    <citation type="journal article" date="2012" name="J. Bacteriol.">
        <title>Genome sequence of cold-adapted Pseudomonas mandelii strain JR-1.</title>
        <authorList>
            <person name="Jang S.H."/>
            <person name="Kim J."/>
            <person name="Kim J."/>
            <person name="Hong S."/>
            <person name="Lee C."/>
        </authorList>
    </citation>
    <scope>NUCLEOTIDE SEQUENCE [LARGE SCALE GENOMIC DNA]</scope>
    <source>
        <strain evidence="2 3">JR-1</strain>
        <plasmid evidence="3">Plasmid</plasmid>
    </source>
</reference>
<geneLocation type="plasmid" evidence="3"/>
<evidence type="ECO:0000313" key="2">
    <source>
        <dbReference type="EMBL" id="AHZ73321.1"/>
    </source>
</evidence>
<dbReference type="Proteomes" id="UP000026913">
    <property type="component" value="Plasmid unnamed"/>
</dbReference>
<dbReference type="InterPro" id="IPR021245">
    <property type="entry name" value="DUF2790"/>
</dbReference>
<accession>A0A024EL36</accession>
<dbReference type="HOGENOM" id="CLU_163360_0_0_6"/>
<name>A0A024EL36_9PSED</name>
<dbReference type="EMBL" id="CP005961">
    <property type="protein sequence ID" value="AHZ73321.1"/>
    <property type="molecule type" value="Genomic_DNA"/>
</dbReference>
<dbReference type="KEGG" id="pman:OU5_P0069"/>
<feature type="chain" id="PRO_5001528509" description="DUF2790 domain-containing protein" evidence="1">
    <location>
        <begin position="28"/>
        <end position="116"/>
    </location>
</feature>
<sequence length="116" mass="12612">MKIMKIMKILNAGITIAMLAASSATMAEGGKDRVYGQMLQTNQQAMEQYAIKNGKAAPEIVHYKYGLDLDIAKVVNVTPTAEYCGLVPSHMTYEDTRGNLNTIEYQVLGSNCPHGG</sequence>
<proteinExistence type="predicted"/>
<dbReference type="AlphaFoldDB" id="A0A024EL36"/>
<gene>
    <name evidence="2" type="ORF">OU5_P0069</name>
</gene>
<dbReference type="Pfam" id="PF10976">
    <property type="entry name" value="DUF2790"/>
    <property type="match status" value="1"/>
</dbReference>